<evidence type="ECO:0000259" key="2">
    <source>
        <dbReference type="Pfam" id="PF26572"/>
    </source>
</evidence>
<gene>
    <name evidence="3" type="ORF">D9V28_03425</name>
</gene>
<accession>A0A3L7J6C4</accession>
<dbReference type="OrthoDB" id="4801220at2"/>
<dbReference type="RefSeq" id="WP_121658276.1">
    <property type="nucleotide sequence ID" value="NZ_BMEK01000001.1"/>
</dbReference>
<dbReference type="Pfam" id="PF26035">
    <property type="entry name" value="DUF8010"/>
    <property type="match status" value="1"/>
</dbReference>
<feature type="domain" description="DUF8010" evidence="1">
    <location>
        <begin position="3"/>
        <end position="92"/>
    </location>
</feature>
<evidence type="ECO:0000259" key="1">
    <source>
        <dbReference type="Pfam" id="PF26035"/>
    </source>
</evidence>
<organism evidence="3 4">
    <name type="scientific">Mycetocola zhadangensis</name>
    <dbReference type="NCBI Taxonomy" id="1164595"/>
    <lineage>
        <taxon>Bacteria</taxon>
        <taxon>Bacillati</taxon>
        <taxon>Actinomycetota</taxon>
        <taxon>Actinomycetes</taxon>
        <taxon>Micrococcales</taxon>
        <taxon>Microbacteriaceae</taxon>
        <taxon>Mycetocola</taxon>
    </lineage>
</organism>
<evidence type="ECO:0000313" key="3">
    <source>
        <dbReference type="EMBL" id="RLQ85915.1"/>
    </source>
</evidence>
<feature type="domain" description="DUF8185" evidence="2">
    <location>
        <begin position="115"/>
        <end position="215"/>
    </location>
</feature>
<dbReference type="InterPro" id="IPR058323">
    <property type="entry name" value="DUF8010"/>
</dbReference>
<evidence type="ECO:0000313" key="4">
    <source>
        <dbReference type="Proteomes" id="UP000282460"/>
    </source>
</evidence>
<dbReference type="AlphaFoldDB" id="A0A3L7J6C4"/>
<name>A0A3L7J6C4_9MICO</name>
<dbReference type="InterPro" id="IPR058498">
    <property type="entry name" value="DUF8185"/>
</dbReference>
<protein>
    <submittedName>
        <fullName evidence="3">Uncharacterized protein</fullName>
    </submittedName>
</protein>
<dbReference type="Pfam" id="PF26572">
    <property type="entry name" value="DUF8185"/>
    <property type="match status" value="1"/>
</dbReference>
<sequence>MNNTFALTDPLALADLTVYLSRVRLVDDTAVRVIAGGGVLAVYSAVLAPRGLLDRSPTVLGLRTFAETSGANFDRVIAPASLSDRIAKIESDGAGVLEISLPDSDVSASWAGISPPRGGWGRVGELSGVALELAARDGAGEVARAIPANTGDMIVQRVRSDVWSRPLTGFDAVPAGVAFAAASLGFLAGEEEVPLFASGQWLRASTYRGHVLARSLVV</sequence>
<proteinExistence type="predicted"/>
<dbReference type="EMBL" id="RCWJ01000001">
    <property type="protein sequence ID" value="RLQ85915.1"/>
    <property type="molecule type" value="Genomic_DNA"/>
</dbReference>
<dbReference type="Proteomes" id="UP000282460">
    <property type="component" value="Unassembled WGS sequence"/>
</dbReference>
<reference evidence="3 4" key="1">
    <citation type="submission" date="2018-10" db="EMBL/GenBank/DDBJ databases">
        <authorList>
            <person name="Li J."/>
        </authorList>
    </citation>
    <scope>NUCLEOTIDE SEQUENCE [LARGE SCALE GENOMIC DNA]</scope>
    <source>
        <strain evidence="3 4">ZD1-4</strain>
    </source>
</reference>
<keyword evidence="4" id="KW-1185">Reference proteome</keyword>
<comment type="caution">
    <text evidence="3">The sequence shown here is derived from an EMBL/GenBank/DDBJ whole genome shotgun (WGS) entry which is preliminary data.</text>
</comment>